<reference evidence="3 5" key="2">
    <citation type="submission" date="2018-10" db="EMBL/GenBank/DDBJ databases">
        <title>Geobacillus stearothermophilus in processing lines of powdered infant formula.</title>
        <authorList>
            <person name="Rhee M.S."/>
            <person name="Choi I.-G."/>
            <person name="Cho T.J."/>
            <person name="Park B."/>
        </authorList>
    </citation>
    <scope>NUCLEOTIDE SEQUENCE [LARGE SCALE GENOMIC DNA]</scope>
    <source>
        <strain evidence="3 5">FHS-PPGT130</strain>
    </source>
</reference>
<comment type="caution">
    <text evidence="2">The sequence shown here is derived from an EMBL/GenBank/DDBJ whole genome shotgun (WGS) entry which is preliminary data.</text>
</comment>
<sequence length="59" mass="7178">MAEEKRKRKKKTAENPWEKLLKRMEEKLKEREKRQTQRERDTTRLMSAAPTPLDKQKAP</sequence>
<feature type="region of interest" description="Disordered" evidence="1">
    <location>
        <begin position="1"/>
        <end position="59"/>
    </location>
</feature>
<feature type="compositionally biased region" description="Basic residues" evidence="1">
    <location>
        <begin position="1"/>
        <end position="11"/>
    </location>
</feature>
<evidence type="ECO:0000313" key="3">
    <source>
        <dbReference type="EMBL" id="RLQ13463.1"/>
    </source>
</evidence>
<dbReference type="Proteomes" id="UP000075517">
    <property type="component" value="Unassembled WGS sequence"/>
</dbReference>
<evidence type="ECO:0000313" key="5">
    <source>
        <dbReference type="Proteomes" id="UP000266922"/>
    </source>
</evidence>
<dbReference type="AlphaFoldDB" id="A0A0K9HY61"/>
<organism evidence="2 4">
    <name type="scientific">Geobacillus stearothermophilus</name>
    <name type="common">Bacillus stearothermophilus</name>
    <dbReference type="NCBI Taxonomy" id="1422"/>
    <lineage>
        <taxon>Bacteria</taxon>
        <taxon>Bacillati</taxon>
        <taxon>Bacillota</taxon>
        <taxon>Bacilli</taxon>
        <taxon>Bacillales</taxon>
        <taxon>Anoxybacillaceae</taxon>
        <taxon>Geobacillus</taxon>
    </lineage>
</organism>
<gene>
    <name evidence="2" type="ORF">B4114_2787</name>
    <name evidence="3" type="ORF">D9548_11350</name>
</gene>
<accession>A0A0K9HY61</accession>
<feature type="compositionally biased region" description="Basic and acidic residues" evidence="1">
    <location>
        <begin position="12"/>
        <end position="43"/>
    </location>
</feature>
<dbReference type="Proteomes" id="UP000266922">
    <property type="component" value="Unassembled WGS sequence"/>
</dbReference>
<dbReference type="PATRIC" id="fig|1422.14.peg.1565"/>
<dbReference type="RefSeq" id="WP_049625359.1">
    <property type="nucleotide sequence ID" value="NZ_JARTLJ010000052.1"/>
</dbReference>
<dbReference type="EMBL" id="LQYY01000036">
    <property type="protein sequence ID" value="KYD34615.1"/>
    <property type="molecule type" value="Genomic_DNA"/>
</dbReference>
<name>A0A0K9HY61_GEOSE</name>
<protein>
    <submittedName>
        <fullName evidence="2">Uncharacterized protein</fullName>
    </submittedName>
</protein>
<dbReference type="EMBL" id="RCTJ01000044">
    <property type="protein sequence ID" value="RLQ13463.1"/>
    <property type="molecule type" value="Genomic_DNA"/>
</dbReference>
<reference evidence="2 4" key="1">
    <citation type="submission" date="2016-01" db="EMBL/GenBank/DDBJ databases">
        <title>Draft Genome Sequences of Seven Thermophilic Sporeformers Isolated from Foods.</title>
        <authorList>
            <person name="Berendsen E.M."/>
            <person name="Wells-Bennik M.H."/>
            <person name="Krawcyk A.O."/>
            <person name="De Jong A."/>
            <person name="Holsappel S."/>
            <person name="Eijlander R.T."/>
            <person name="Kuipers O.P."/>
        </authorList>
    </citation>
    <scope>NUCLEOTIDE SEQUENCE [LARGE SCALE GENOMIC DNA]</scope>
    <source>
        <strain evidence="2 4">B4114</strain>
    </source>
</reference>
<evidence type="ECO:0000313" key="2">
    <source>
        <dbReference type="EMBL" id="KYD34615.1"/>
    </source>
</evidence>
<evidence type="ECO:0000256" key="1">
    <source>
        <dbReference type="SAM" id="MobiDB-lite"/>
    </source>
</evidence>
<evidence type="ECO:0000313" key="4">
    <source>
        <dbReference type="Proteomes" id="UP000075517"/>
    </source>
</evidence>
<proteinExistence type="predicted"/>